<dbReference type="SMART" id="SM00530">
    <property type="entry name" value="HTH_XRE"/>
    <property type="match status" value="1"/>
</dbReference>
<dbReference type="Proteomes" id="UP000839834">
    <property type="component" value="Unassembled WGS sequence"/>
</dbReference>
<feature type="domain" description="HTH cro/C1-type" evidence="2">
    <location>
        <begin position="20"/>
        <end position="74"/>
    </location>
</feature>
<dbReference type="PANTHER" id="PTHR46558:SF13">
    <property type="entry name" value="HTH-TYPE TRANSCRIPTIONAL REGULATOR IMMR"/>
    <property type="match status" value="1"/>
</dbReference>
<evidence type="ECO:0000313" key="5">
    <source>
        <dbReference type="EMBL" id="OHJ51426.1"/>
    </source>
</evidence>
<dbReference type="SUPFAM" id="SSF47413">
    <property type="entry name" value="lambda repressor-like DNA-binding domains"/>
    <property type="match status" value="1"/>
</dbReference>
<dbReference type="AlphaFoldDB" id="A0A3F3J3X1"/>
<dbReference type="Pfam" id="PF01381">
    <property type="entry name" value="HTH_3"/>
    <property type="match status" value="1"/>
</dbReference>
<proteinExistence type="predicted"/>
<dbReference type="EMBL" id="RSMR01000006">
    <property type="protein sequence ID" value="MIK91600.1"/>
    <property type="molecule type" value="Genomic_DNA"/>
</dbReference>
<dbReference type="EMBL" id="MLTE01000009">
    <property type="protein sequence ID" value="OHJ51426.1"/>
    <property type="molecule type" value="Genomic_DNA"/>
</dbReference>
<evidence type="ECO:0000259" key="2">
    <source>
        <dbReference type="PROSITE" id="PS50943"/>
    </source>
</evidence>
<dbReference type="PANTHER" id="PTHR46558">
    <property type="entry name" value="TRACRIPTIONAL REGULATORY PROTEIN-RELATED-RELATED"/>
    <property type="match status" value="1"/>
</dbReference>
<dbReference type="PROSITE" id="PS50943">
    <property type="entry name" value="HTH_CROC1"/>
    <property type="match status" value="1"/>
</dbReference>
<keyword evidence="1" id="KW-0238">DNA-binding</keyword>
<dbReference type="Proteomes" id="UP000866740">
    <property type="component" value="Unassembled WGS sequence"/>
</dbReference>
<reference evidence="5" key="1">
    <citation type="submission" date="2016-09" db="EMBL/GenBank/DDBJ databases">
        <title>Whole genome sequencing of Salmonella enterica.</title>
        <authorList>
            <person name="Bell R."/>
        </authorList>
    </citation>
    <scope>NUCLEOTIDE SEQUENCE [LARGE SCALE GENOMIC DNA]</scope>
    <source>
        <strain evidence="5">CFSAN044929</strain>
    </source>
</reference>
<dbReference type="Proteomes" id="UP000885283">
    <property type="component" value="Unassembled WGS sequence"/>
</dbReference>
<evidence type="ECO:0000313" key="4">
    <source>
        <dbReference type="EMBL" id="MIK91600.1"/>
    </source>
</evidence>
<accession>A0A3F3J3X1</accession>
<dbReference type="GO" id="GO:0003677">
    <property type="term" value="F:DNA binding"/>
    <property type="evidence" value="ECO:0007669"/>
    <property type="project" value="UniProtKB-KW"/>
</dbReference>
<dbReference type="CDD" id="cd00093">
    <property type="entry name" value="HTH_XRE"/>
    <property type="match status" value="1"/>
</dbReference>
<reference evidence="3" key="2">
    <citation type="submission" date="2018-08" db="EMBL/GenBank/DDBJ databases">
        <authorList>
            <consortium name="GenomeTrakr network: Whole genome sequencing for foodborne pathogen traceback"/>
        </authorList>
    </citation>
    <scope>NUCLEOTIDE SEQUENCE [LARGE SCALE GENOMIC DNA]</scope>
    <source>
        <strain evidence="4">FLUFL-1338</strain>
        <strain evidence="3">FLUFL-367</strain>
    </source>
</reference>
<protein>
    <submittedName>
        <fullName evidence="3">Helix-turn-helix domain-containing protein</fullName>
    </submittedName>
</protein>
<dbReference type="Gene3D" id="1.10.260.40">
    <property type="entry name" value="lambda repressor-like DNA-binding domains"/>
    <property type="match status" value="1"/>
</dbReference>
<dbReference type="EMBL" id="AAACVH010000004">
    <property type="protein sequence ID" value="EAA8664268.1"/>
    <property type="molecule type" value="Genomic_DNA"/>
</dbReference>
<name>A0A3F3J3X1_SALER</name>
<gene>
    <name evidence="5" type="ORF">A7S51_14060</name>
    <name evidence="4" type="ORF">KO51_08425</name>
    <name evidence="3" type="ORF">NL99_04080</name>
</gene>
<sequence>MNEFENDVRKQIDRALGERIRARRKELGMTQKDLAKEVNVSMAAVSLWEKGESTPGANKLELISNALKCKLKWLVAGDDVEIWETDESANPTDPDDLSKLRLILDLIPENKRKEVLAFAAQKLAEHFKNVEDGLYKIKK</sequence>
<dbReference type="RefSeq" id="WP_070801909.1">
    <property type="nucleotide sequence ID" value="NZ_JBNQRH010000022.1"/>
</dbReference>
<organism evidence="5">
    <name type="scientific">Salmonella enterica</name>
    <name type="common">Salmonella choleraesuis</name>
    <dbReference type="NCBI Taxonomy" id="28901"/>
    <lineage>
        <taxon>Bacteria</taxon>
        <taxon>Pseudomonadati</taxon>
        <taxon>Pseudomonadota</taxon>
        <taxon>Gammaproteobacteria</taxon>
        <taxon>Enterobacterales</taxon>
        <taxon>Enterobacteriaceae</taxon>
        <taxon>Salmonella</taxon>
    </lineage>
</organism>
<dbReference type="InterPro" id="IPR001387">
    <property type="entry name" value="Cro/C1-type_HTH"/>
</dbReference>
<evidence type="ECO:0000256" key="1">
    <source>
        <dbReference type="ARBA" id="ARBA00023125"/>
    </source>
</evidence>
<dbReference type="InterPro" id="IPR010982">
    <property type="entry name" value="Lambda_DNA-bd_dom_sf"/>
</dbReference>
<evidence type="ECO:0000313" key="3">
    <source>
        <dbReference type="EMBL" id="EAA8664268.1"/>
    </source>
</evidence>
<comment type="caution">
    <text evidence="5">The sequence shown here is derived from an EMBL/GenBank/DDBJ whole genome shotgun (WGS) entry which is preliminary data.</text>
</comment>